<comment type="subcellular location">
    <subcellularLocation>
        <location evidence="5">Membrane</location>
        <topology evidence="5">Single-pass membrane protein</topology>
    </subcellularLocation>
</comment>
<dbReference type="EMBL" id="CAJQZP010001217">
    <property type="protein sequence ID" value="CAG5031200.1"/>
    <property type="molecule type" value="Genomic_DNA"/>
</dbReference>
<feature type="transmembrane region" description="Helical" evidence="5">
    <location>
        <begin position="268"/>
        <end position="291"/>
    </location>
</feature>
<evidence type="ECO:0000256" key="1">
    <source>
        <dbReference type="ARBA" id="ARBA00009995"/>
    </source>
</evidence>
<name>A0A8S3XQC3_PARAO</name>
<comment type="catalytic activity">
    <reaction evidence="5">
        <text>glucuronate acceptor + UDP-alpha-D-glucuronate = acceptor beta-D-glucuronoside + UDP + H(+)</text>
        <dbReference type="Rhea" id="RHEA:21032"/>
        <dbReference type="ChEBI" id="CHEBI:15378"/>
        <dbReference type="ChEBI" id="CHEBI:58052"/>
        <dbReference type="ChEBI" id="CHEBI:58223"/>
        <dbReference type="ChEBI" id="CHEBI:132367"/>
        <dbReference type="ChEBI" id="CHEBI:132368"/>
        <dbReference type="EC" id="2.4.1.17"/>
    </reaction>
</comment>
<keyword evidence="7" id="KW-1185">Reference proteome</keyword>
<comment type="caution">
    <text evidence="6">The sequence shown here is derived from an EMBL/GenBank/DDBJ whole genome shotgun (WGS) entry which is preliminary data.</text>
</comment>
<dbReference type="PANTHER" id="PTHR48043">
    <property type="entry name" value="EG:EG0003.4 PROTEIN-RELATED"/>
    <property type="match status" value="1"/>
</dbReference>
<organism evidence="6 7">
    <name type="scientific">Parnassius apollo</name>
    <name type="common">Apollo butterfly</name>
    <name type="synonym">Papilio apollo</name>
    <dbReference type="NCBI Taxonomy" id="110799"/>
    <lineage>
        <taxon>Eukaryota</taxon>
        <taxon>Metazoa</taxon>
        <taxon>Ecdysozoa</taxon>
        <taxon>Arthropoda</taxon>
        <taxon>Hexapoda</taxon>
        <taxon>Insecta</taxon>
        <taxon>Pterygota</taxon>
        <taxon>Neoptera</taxon>
        <taxon>Endopterygota</taxon>
        <taxon>Lepidoptera</taxon>
        <taxon>Glossata</taxon>
        <taxon>Ditrysia</taxon>
        <taxon>Papilionoidea</taxon>
        <taxon>Papilionidae</taxon>
        <taxon>Parnassiinae</taxon>
        <taxon>Parnassini</taxon>
        <taxon>Parnassius</taxon>
        <taxon>Parnassius</taxon>
    </lineage>
</organism>
<keyword evidence="2 4" id="KW-0328">Glycosyltransferase</keyword>
<dbReference type="PANTHER" id="PTHR48043:SF159">
    <property type="entry name" value="EG:EG0003.4 PROTEIN-RELATED"/>
    <property type="match status" value="1"/>
</dbReference>
<dbReference type="InterPro" id="IPR050271">
    <property type="entry name" value="UDP-glycosyltransferase"/>
</dbReference>
<dbReference type="InterPro" id="IPR035595">
    <property type="entry name" value="UDP_glycos_trans_CS"/>
</dbReference>
<evidence type="ECO:0000256" key="4">
    <source>
        <dbReference type="RuleBase" id="RU003718"/>
    </source>
</evidence>
<gene>
    <name evidence="6" type="ORF">PAPOLLO_LOCUS19655</name>
</gene>
<proteinExistence type="inferred from homology"/>
<dbReference type="GO" id="GO:0016020">
    <property type="term" value="C:membrane"/>
    <property type="evidence" value="ECO:0007669"/>
    <property type="project" value="UniProtKB-SubCell"/>
</dbReference>
<dbReference type="PROSITE" id="PS00375">
    <property type="entry name" value="UDPGT"/>
    <property type="match status" value="1"/>
</dbReference>
<evidence type="ECO:0000313" key="7">
    <source>
        <dbReference type="Proteomes" id="UP000691718"/>
    </source>
</evidence>
<keyword evidence="5" id="KW-1133">Transmembrane helix</keyword>
<accession>A0A8S3XQC3</accession>
<comment type="similarity">
    <text evidence="1 4">Belongs to the UDP-glycosyltransferase family.</text>
</comment>
<protein>
    <recommendedName>
        <fullName evidence="5">UDP-glucuronosyltransferase</fullName>
        <ecNumber evidence="5">2.4.1.17</ecNumber>
    </recommendedName>
</protein>
<reference evidence="6" key="1">
    <citation type="submission" date="2021-04" db="EMBL/GenBank/DDBJ databases">
        <authorList>
            <person name="Tunstrom K."/>
        </authorList>
    </citation>
    <scope>NUCLEOTIDE SEQUENCE</scope>
</reference>
<dbReference type="InterPro" id="IPR002213">
    <property type="entry name" value="UDP_glucos_trans"/>
</dbReference>
<keyword evidence="5" id="KW-0472">Membrane</keyword>
<dbReference type="EC" id="2.4.1.17" evidence="5"/>
<evidence type="ECO:0000256" key="5">
    <source>
        <dbReference type="RuleBase" id="RU362059"/>
    </source>
</evidence>
<keyword evidence="3 4" id="KW-0808">Transferase</keyword>
<dbReference type="OrthoDB" id="5835829at2759"/>
<dbReference type="Pfam" id="PF00201">
    <property type="entry name" value="UDPGT"/>
    <property type="match status" value="1"/>
</dbReference>
<dbReference type="CDD" id="cd03784">
    <property type="entry name" value="GT1_Gtf-like"/>
    <property type="match status" value="1"/>
</dbReference>
<sequence>MELIKQGHEVTVITTDPQFKNDTAPKNLREIDVHDISYMVMKDFTLTVTGSDDDLTNQIIAVTKDIQQYLDASQNGVIYFSFGTNVLPSSLSQEKIKIFENVFSQLPYNVIWKWDSDEKSVKSKNIKKYKWLPQSDLLRHPNVKLFITQGGLQSTDESITAGVPLIGIPMLGDQWYNAEKYVHHKIGIKLSLEKLTENQLKNAIIEIIEDKSYRENIIRLRSLMQDQPQAPLNRAVWWIEYVLRHGGAKHLRSPAANMSWIEYYELELVFILLSSILIFIGLITFLIKFSISCASKYVKEKLS</sequence>
<dbReference type="AlphaFoldDB" id="A0A8S3XQC3"/>
<evidence type="ECO:0000256" key="2">
    <source>
        <dbReference type="ARBA" id="ARBA00022676"/>
    </source>
</evidence>
<keyword evidence="5" id="KW-0812">Transmembrane</keyword>
<dbReference type="GO" id="GO:0015020">
    <property type="term" value="F:glucuronosyltransferase activity"/>
    <property type="evidence" value="ECO:0007669"/>
    <property type="project" value="UniProtKB-EC"/>
</dbReference>
<evidence type="ECO:0000313" key="6">
    <source>
        <dbReference type="EMBL" id="CAG5031200.1"/>
    </source>
</evidence>
<evidence type="ECO:0000256" key="3">
    <source>
        <dbReference type="ARBA" id="ARBA00022679"/>
    </source>
</evidence>
<dbReference type="Proteomes" id="UP000691718">
    <property type="component" value="Unassembled WGS sequence"/>
</dbReference>
<dbReference type="FunFam" id="3.40.50.2000:FF:000050">
    <property type="entry name" value="UDP-glucuronosyltransferase"/>
    <property type="match status" value="1"/>
</dbReference>